<keyword evidence="2" id="KW-1185">Reference proteome</keyword>
<protein>
    <submittedName>
        <fullName evidence="1">Uncharacterized protein</fullName>
    </submittedName>
</protein>
<gene>
    <name evidence="1" type="ORF">V7S43_013847</name>
</gene>
<dbReference type="EMBL" id="JBIMZQ010000037">
    <property type="protein sequence ID" value="KAL3661238.1"/>
    <property type="molecule type" value="Genomic_DNA"/>
</dbReference>
<name>A0ABD3F3D7_9STRA</name>
<organism evidence="1 2">
    <name type="scientific">Phytophthora oleae</name>
    <dbReference type="NCBI Taxonomy" id="2107226"/>
    <lineage>
        <taxon>Eukaryota</taxon>
        <taxon>Sar</taxon>
        <taxon>Stramenopiles</taxon>
        <taxon>Oomycota</taxon>
        <taxon>Peronosporomycetes</taxon>
        <taxon>Peronosporales</taxon>
        <taxon>Peronosporaceae</taxon>
        <taxon>Phytophthora</taxon>
    </lineage>
</organism>
<evidence type="ECO:0000313" key="2">
    <source>
        <dbReference type="Proteomes" id="UP001632037"/>
    </source>
</evidence>
<accession>A0ABD3F3D7</accession>
<reference evidence="1 2" key="1">
    <citation type="submission" date="2024-09" db="EMBL/GenBank/DDBJ databases">
        <title>Genome sequencing and assembly of Phytophthora oleae, isolate VK10A, causative agent of rot of olive drupes.</title>
        <authorList>
            <person name="Conti Taguali S."/>
            <person name="Riolo M."/>
            <person name="La Spada F."/>
            <person name="Cacciola S.O."/>
            <person name="Dionisio G."/>
        </authorList>
    </citation>
    <scope>NUCLEOTIDE SEQUENCE [LARGE SCALE GENOMIC DNA]</scope>
    <source>
        <strain evidence="1 2">VK10A</strain>
    </source>
</reference>
<evidence type="ECO:0000313" key="1">
    <source>
        <dbReference type="EMBL" id="KAL3661238.1"/>
    </source>
</evidence>
<proteinExistence type="predicted"/>
<dbReference type="AlphaFoldDB" id="A0ABD3F3D7"/>
<comment type="caution">
    <text evidence="1">The sequence shown here is derived from an EMBL/GenBank/DDBJ whole genome shotgun (WGS) entry which is preliminary data.</text>
</comment>
<sequence length="119" mass="12979">MATNQARSARAFIFTTDVAPMNELITPTSGALIRARTGAIGEQFLGGMSTKEHELQDVPGLVAGFDSGAVCDAVRDVLVNTTPEERAVRVDKALQQYYFDTVFFAHSMRELRDYACSAT</sequence>
<dbReference type="Proteomes" id="UP001632037">
    <property type="component" value="Unassembled WGS sequence"/>
</dbReference>